<keyword evidence="2" id="KW-0812">Transmembrane</keyword>
<accession>A0A2A2KEA3</accession>
<dbReference type="EMBL" id="LIAE01008813">
    <property type="protein sequence ID" value="PAV72346.1"/>
    <property type="molecule type" value="Genomic_DNA"/>
</dbReference>
<sequence>MALVYIRLVRRQAQLQEQATVRSLSGPGGHMQQPFLVGLAIAGQHQQLGPARQADRIRLGKPTHIRIVEAEQVVVQAGFPIKVLALEPQVLLLDECRLAQFLHRITPDLIAGLPNDVASFITQLLRQAIEVVVVVMYLLVLAQAVDAGQGLMAVVLIQVEAALPMATLFEQAVAVPVEPGEAEALPRIIVFALGDASAKGVVLHAHHALASAVLGAHFDQTVLGIVTQALHTAPRATLLDESAKSVIAVTLVLVSQHAIVADPATLWAIEQVGCRIIGEGFARLHTGWLAGDDAFTGIVAQMLCVLLARALPGAGSCLGIPRGRLRRERKRPDRSYSLWVSRLPWSTQGIVGKAKLLAIALVVGEADHEQLVECIVLVLGTSVVGHLGQEATTGIALEDVADRRHRRAGYQCQSQAMGRRHITLLNQPVGGVPGKSIAFAVLVGQAEQTTISVVAVRDGPPQGINLPLQAAANVVVKLIAMAGGVLTSHQQAGGIVPVVLAATIWRADLQQSSLCIMAIVGAFPLCVDHRGQVAMAVIDEARGVAGAIGKCTDQAQVVPLQLSGFTHGVDDFDRASVSVMAITVCRLTATKRVDSLCEVARRVVVERPQPTVRVAGGQQLALVVPVEAPGPAKGISVGGDLVLVVPNADALALKPIGDTGHTCGYIVLKKVLVTLVGPVPSHAPAIFGQHPLVMAAQAGEASFHLALGVSHLGEVSSVVVVVTDQLFGAGIGEAALHMADTLRPLRAVVQFHLDQAEGIPQAAQAPAVVIVQCSAHAQAFAGAIKRISQREMPHVDCSGLLIVEDQAFTAIGMGYDVDMDLVSGISAGSSKSNSASPLRIFAPVGACTGLGEPAMAEVRALVTWLVTKLVTPPINMHPNLLPIPGVLPLRISRTTIGPPPMRTLSDTSPPSTITASQVPRSPLRQAGWPLISTLLEPSARYCGGIGGCLVHSTLSSGASWVLAAGLATVGRHICEKKPLAMSRKVSSCSSACASPPSPVAGAEGAVTTPAARAARLPLVLVLGEPLAMVACTVGGNRALPMPSHNRLSPVSAPVLAMTTPTTRPTTAPSTKQPRPPVTTVMPSAAPTAAVARAPMATLAATSSTPPMMSAITEVCSSASPSRAAQSASDMRRPVRRLRLAQGGGFDIAEGEHLARARQHQRQLVLVDLFLALAELAAQLDRLDRLRRAHLGGAGRLELQVLDLLLQALQLAVKVALQRLALFEQAAADDQRGAQGFEAQDVDAGVAYLRIGQGEAEFVEAVAHGLVSLLAGTGEEGLHRTVDGRFNALVVRAGLRAAAHVQVKGAASVDLGVGVGVEAELLAADVDLPAGVELDHALAADQAQILADFDQVAGADTVGLARADQQHVVAAHGADAVLADGDGLEHADGLGAVDAHRQRLAMLDHGVHVAFGMHVQLLGALLVLHADFIEVGRAAALARTALHPALGGAAGQVEADDHLLADARHLDRTPVLTGRGLGHADPARAVLVGLVVAVPVEVHLDPAVLVGPDLLAGRADHHGGLRPLDDRAQRAAHRAIALLRVDAAQVALELRRTAAPTAFQAFLVHVVAGGDDQVLAVLVLTAEVAQAEKMAAAQAPGVATQLDALVQALQRFQAGAGVVLAILGLFIGTGVVVQRVVAGLVRPGHRRTHVDARAGALEVVVVELQRARLDFLGQVPVIDMVALAVLAVRWVVGHGLVAGGLLVRAIGVCEHQHVALLLVAEEVVDAFFFHQAADEVEAGLAVLHAVLALAVVAAEQVLEIREAQVAKHLLDDLRRAQVLEDPAVAGARQQPQPGAQGDAVAGELALVHRLAAAGDDAVEVPRCADALLHAQAHRFAQQLVEVDGGVVAGQLQLIVEQAAKLLAAAHLGKDQLVRPQGAVDLRQARELLEQHVVVATADADAGQRLAFEQAREELAAHVRQQAVGEDGVDHAATAFGLGAARDNQLDHLVVVGEADLVGTFHALANALQLQAGDGLEHGVAERVVGDGHQAAEQRRREDLQQRLAQRGGHGLGVGQGLRVLAGVGDQLGAGVGAGWRALEGRDGMGFLEFAHVDGDQVLFTAVHGLGQGQGGLGLAHAGGAGEHEHADRLVRVVQACAGGLDALGDHLQRVILTDDALGQVRVEVEHGLDFVARHAPHRDTGPVGDHRGHCLVVHGWQDQRALALQLAQALLQVDEFFAQLMAALHVHFLIDHADLFTQLRTGGQQLVDHGFLLGPTAFQGGQALALLGQQAVGLGLTLPGVDTDGGFAGDDLQLDFQRLDAPTAVVHLGRHCVQADGHAGAGGVEQAHRLVGQLARRNVAVRQLHGGFQRFVEDLYLVVLLHGRGHAAHHQQRLGFARLVHLDDLEAPG</sequence>
<feature type="compositionally biased region" description="Low complexity" evidence="1">
    <location>
        <begin position="1059"/>
        <end position="1070"/>
    </location>
</feature>
<evidence type="ECO:0000256" key="1">
    <source>
        <dbReference type="SAM" id="MobiDB-lite"/>
    </source>
</evidence>
<dbReference type="AntiFam" id="ANF00007">
    <property type="entry name" value="Shadow ORF (opposite clpB)"/>
</dbReference>
<feature type="region of interest" description="Disordered" evidence="1">
    <location>
        <begin position="1059"/>
        <end position="1078"/>
    </location>
</feature>
<evidence type="ECO:0000256" key="2">
    <source>
        <dbReference type="SAM" id="Phobius"/>
    </source>
</evidence>
<evidence type="ECO:0000313" key="4">
    <source>
        <dbReference type="Proteomes" id="UP000218231"/>
    </source>
</evidence>
<comment type="caution">
    <text evidence="3">The sequence shown here is derived from an EMBL/GenBank/DDBJ whole genome shotgun (WGS) entry which is preliminary data.</text>
</comment>
<feature type="transmembrane region" description="Helical" evidence="2">
    <location>
        <begin position="1670"/>
        <end position="1691"/>
    </location>
</feature>
<proteinExistence type="predicted"/>
<organism evidence="3 4">
    <name type="scientific">Diploscapter pachys</name>
    <dbReference type="NCBI Taxonomy" id="2018661"/>
    <lineage>
        <taxon>Eukaryota</taxon>
        <taxon>Metazoa</taxon>
        <taxon>Ecdysozoa</taxon>
        <taxon>Nematoda</taxon>
        <taxon>Chromadorea</taxon>
        <taxon>Rhabditida</taxon>
        <taxon>Rhabditina</taxon>
        <taxon>Rhabditomorpha</taxon>
        <taxon>Rhabditoidea</taxon>
        <taxon>Rhabditidae</taxon>
        <taxon>Diploscapter</taxon>
    </lineage>
</organism>
<feature type="transmembrane region" description="Helical" evidence="2">
    <location>
        <begin position="1613"/>
        <end position="1636"/>
    </location>
</feature>
<reference evidence="3 4" key="1">
    <citation type="journal article" date="2017" name="Curr. Biol.">
        <title>Genome architecture and evolution of a unichromosomal asexual nematode.</title>
        <authorList>
            <person name="Fradin H."/>
            <person name="Zegar C."/>
            <person name="Gutwein M."/>
            <person name="Lucas J."/>
            <person name="Kovtun M."/>
            <person name="Corcoran D."/>
            <person name="Baugh L.R."/>
            <person name="Kiontke K."/>
            <person name="Gunsalus K."/>
            <person name="Fitch D.H."/>
            <person name="Piano F."/>
        </authorList>
    </citation>
    <scope>NUCLEOTIDE SEQUENCE [LARGE SCALE GENOMIC DNA]</scope>
    <source>
        <strain evidence="3">PF1309</strain>
    </source>
</reference>
<gene>
    <name evidence="3" type="ORF">WR25_15887</name>
</gene>
<name>A0A2A2KEA3_9BILA</name>
<keyword evidence="2" id="KW-1133">Transmembrane helix</keyword>
<dbReference type="Proteomes" id="UP000218231">
    <property type="component" value="Unassembled WGS sequence"/>
</dbReference>
<protein>
    <submittedName>
        <fullName evidence="3">Uncharacterized protein</fullName>
    </submittedName>
</protein>
<keyword evidence="2" id="KW-0472">Membrane</keyword>
<evidence type="ECO:0000313" key="3">
    <source>
        <dbReference type="EMBL" id="PAV72346.1"/>
    </source>
</evidence>
<keyword evidence="4" id="KW-1185">Reference proteome</keyword>